<dbReference type="PANTHER" id="PTHR30483">
    <property type="entry name" value="LEUCINE-SPECIFIC-BINDING PROTEIN"/>
    <property type="match status" value="1"/>
</dbReference>
<feature type="signal peptide" evidence="4">
    <location>
        <begin position="1"/>
        <end position="30"/>
    </location>
</feature>
<protein>
    <submittedName>
        <fullName evidence="6">ABC transporter substrate-binding protein</fullName>
    </submittedName>
</protein>
<evidence type="ECO:0000256" key="1">
    <source>
        <dbReference type="ARBA" id="ARBA00010062"/>
    </source>
</evidence>
<keyword evidence="7" id="KW-1185">Reference proteome</keyword>
<dbReference type="Pfam" id="PF13458">
    <property type="entry name" value="Peripla_BP_6"/>
    <property type="match status" value="1"/>
</dbReference>
<keyword evidence="3" id="KW-0029">Amino-acid transport</keyword>
<keyword evidence="2 4" id="KW-0732">Signal</keyword>
<keyword evidence="3" id="KW-0813">Transport</keyword>
<proteinExistence type="inferred from homology"/>
<feature type="domain" description="Leucine-binding protein" evidence="5">
    <location>
        <begin position="33"/>
        <end position="385"/>
    </location>
</feature>
<feature type="chain" id="PRO_5037162846" evidence="4">
    <location>
        <begin position="31"/>
        <end position="437"/>
    </location>
</feature>
<dbReference type="AlphaFoldDB" id="A0A934IE43"/>
<dbReference type="InterPro" id="IPR028081">
    <property type="entry name" value="Leu-bd"/>
</dbReference>
<evidence type="ECO:0000259" key="5">
    <source>
        <dbReference type="Pfam" id="PF13458"/>
    </source>
</evidence>
<evidence type="ECO:0000313" key="6">
    <source>
        <dbReference type="EMBL" id="MBJ3774858.1"/>
    </source>
</evidence>
<dbReference type="CDD" id="cd06330">
    <property type="entry name" value="PBP1_As_SBP-like"/>
    <property type="match status" value="1"/>
</dbReference>
<dbReference type="SUPFAM" id="SSF53822">
    <property type="entry name" value="Periplasmic binding protein-like I"/>
    <property type="match status" value="1"/>
</dbReference>
<accession>A0A934IE43</accession>
<dbReference type="InterPro" id="IPR028082">
    <property type="entry name" value="Peripla_BP_I"/>
</dbReference>
<dbReference type="RefSeq" id="WP_198880766.1">
    <property type="nucleotide sequence ID" value="NZ_JAEKJA010000003.1"/>
</dbReference>
<organism evidence="6 7">
    <name type="scientific">Acuticoccus mangrovi</name>
    <dbReference type="NCBI Taxonomy" id="2796142"/>
    <lineage>
        <taxon>Bacteria</taxon>
        <taxon>Pseudomonadati</taxon>
        <taxon>Pseudomonadota</taxon>
        <taxon>Alphaproteobacteria</taxon>
        <taxon>Hyphomicrobiales</taxon>
        <taxon>Amorphaceae</taxon>
        <taxon>Acuticoccus</taxon>
    </lineage>
</organism>
<comment type="caution">
    <text evidence="6">The sequence shown here is derived from an EMBL/GenBank/DDBJ whole genome shotgun (WGS) entry which is preliminary data.</text>
</comment>
<dbReference type="Proteomes" id="UP000609531">
    <property type="component" value="Unassembled WGS sequence"/>
</dbReference>
<evidence type="ECO:0000256" key="3">
    <source>
        <dbReference type="ARBA" id="ARBA00022970"/>
    </source>
</evidence>
<comment type="similarity">
    <text evidence="1">Belongs to the leucine-binding protein family.</text>
</comment>
<evidence type="ECO:0000256" key="4">
    <source>
        <dbReference type="SAM" id="SignalP"/>
    </source>
</evidence>
<gene>
    <name evidence="6" type="ORF">JCR33_04120</name>
</gene>
<dbReference type="InterPro" id="IPR051010">
    <property type="entry name" value="BCAA_transport"/>
</dbReference>
<evidence type="ECO:0000256" key="2">
    <source>
        <dbReference type="ARBA" id="ARBA00022729"/>
    </source>
</evidence>
<dbReference type="Gene3D" id="3.40.50.2300">
    <property type="match status" value="2"/>
</dbReference>
<name>A0A934IE43_9HYPH</name>
<reference evidence="6" key="1">
    <citation type="submission" date="2020-12" db="EMBL/GenBank/DDBJ databases">
        <title>Bacterial taxonomy.</title>
        <authorList>
            <person name="Pan X."/>
        </authorList>
    </citation>
    <scope>NUCLEOTIDE SEQUENCE</scope>
    <source>
        <strain evidence="6">B2012</strain>
    </source>
</reference>
<evidence type="ECO:0000313" key="7">
    <source>
        <dbReference type="Proteomes" id="UP000609531"/>
    </source>
</evidence>
<dbReference type="PANTHER" id="PTHR30483:SF37">
    <property type="entry name" value="ABC TRANSPORTER SUBSTRATE-BINDING PROTEIN"/>
    <property type="match status" value="1"/>
</dbReference>
<sequence length="437" mass="45948">MTTATHRRPLAGLCAACVAAAPLLAAPAMAADSVKIGFVYFLSGAGAAYGSHARDAAALMVDALNAGEVPAPYDTVGINGVEIEPIYIDEAGGVRKQIAEYRRLVEREGVDMVLGYTSSSNCNAIAPIVEELETLTNFFHCGNPGLFEEVEPDPHYTFRSAPMGTMDQVALARYIADVYPDTKTVSGVNQDYSWGQDNWAEFTAAMDALDTGATFKNALFPSLGAGDYGSEISALASDPADITFVSFWGGDADALMLQSAARGLGDSTRFAFTLGTGVIDGLGNNVIEGTIVGARGPNSYLAKETALSSWFADAYQETYDRYPPLGAYVAAQGILAIKAAAEKAADGTGALPETDAIIAALEGLTYETVNGYPISMALHHGHQGISDTVYGTYTGWDDEANAPVIEDVKTYDAKCVNPPEGVKALDWIESGFEGASC</sequence>
<dbReference type="GO" id="GO:0006865">
    <property type="term" value="P:amino acid transport"/>
    <property type="evidence" value="ECO:0007669"/>
    <property type="project" value="UniProtKB-KW"/>
</dbReference>
<dbReference type="EMBL" id="JAEKJA010000003">
    <property type="protein sequence ID" value="MBJ3774858.1"/>
    <property type="molecule type" value="Genomic_DNA"/>
</dbReference>